<keyword evidence="9" id="KW-0902">Two-component regulatory system</keyword>
<evidence type="ECO:0000256" key="9">
    <source>
        <dbReference type="ARBA" id="ARBA00023012"/>
    </source>
</evidence>
<dbReference type="Gene3D" id="1.10.287.130">
    <property type="match status" value="1"/>
</dbReference>
<dbReference type="KEGG" id="pmai:CF386_03625"/>
<dbReference type="EC" id="2.7.13.3" evidence="2"/>
<dbReference type="AlphaFoldDB" id="A0A220VCW3"/>
<evidence type="ECO:0000256" key="3">
    <source>
        <dbReference type="ARBA" id="ARBA00022553"/>
    </source>
</evidence>
<keyword evidence="18" id="KW-1185">Reference proteome</keyword>
<evidence type="ECO:0000256" key="13">
    <source>
        <dbReference type="ARBA" id="ARBA00042313"/>
    </source>
</evidence>
<evidence type="ECO:0000256" key="14">
    <source>
        <dbReference type="ARBA" id="ARBA00043094"/>
    </source>
</evidence>
<feature type="domain" description="PAS" evidence="16">
    <location>
        <begin position="7"/>
        <end position="51"/>
    </location>
</feature>
<dbReference type="Gene3D" id="3.30.565.10">
    <property type="entry name" value="Histidine kinase-like ATPase, C-terminal domain"/>
    <property type="match status" value="1"/>
</dbReference>
<dbReference type="Pfam" id="PF02518">
    <property type="entry name" value="HATPase_c"/>
    <property type="match status" value="1"/>
</dbReference>
<dbReference type="NCBIfam" id="TIGR00229">
    <property type="entry name" value="sensory_box"/>
    <property type="match status" value="1"/>
</dbReference>
<organism evidence="17 18">
    <name type="scientific">Paraphotobacterium marinum</name>
    <dbReference type="NCBI Taxonomy" id="1755811"/>
    <lineage>
        <taxon>Bacteria</taxon>
        <taxon>Pseudomonadati</taxon>
        <taxon>Pseudomonadota</taxon>
        <taxon>Gammaproteobacteria</taxon>
        <taxon>Vibrionales</taxon>
        <taxon>Vibrionaceae</taxon>
        <taxon>Paraphotobacterium</taxon>
    </lineage>
</organism>
<dbReference type="Pfam" id="PF00512">
    <property type="entry name" value="HisKA"/>
    <property type="match status" value="1"/>
</dbReference>
<evidence type="ECO:0000256" key="2">
    <source>
        <dbReference type="ARBA" id="ARBA00012438"/>
    </source>
</evidence>
<dbReference type="CDD" id="cd00130">
    <property type="entry name" value="PAS"/>
    <property type="match status" value="1"/>
</dbReference>
<dbReference type="NCBIfam" id="NF008293">
    <property type="entry name" value="PRK11073.1"/>
    <property type="match status" value="1"/>
</dbReference>
<comment type="catalytic activity">
    <reaction evidence="1">
        <text>ATP + protein L-histidine = ADP + protein N-phospho-L-histidine.</text>
        <dbReference type="EC" id="2.7.13.3"/>
    </reaction>
</comment>
<dbReference type="InterPro" id="IPR035965">
    <property type="entry name" value="PAS-like_dom_sf"/>
</dbReference>
<evidence type="ECO:0000256" key="6">
    <source>
        <dbReference type="ARBA" id="ARBA00022777"/>
    </source>
</evidence>
<evidence type="ECO:0000256" key="12">
    <source>
        <dbReference type="ARBA" id="ARBA00039567"/>
    </source>
</evidence>
<evidence type="ECO:0000259" key="16">
    <source>
        <dbReference type="PROSITE" id="PS50112"/>
    </source>
</evidence>
<dbReference type="GO" id="GO:0006355">
    <property type="term" value="P:regulation of DNA-templated transcription"/>
    <property type="evidence" value="ECO:0007669"/>
    <property type="project" value="InterPro"/>
</dbReference>
<dbReference type="Proteomes" id="UP000242175">
    <property type="component" value="Chromosome large"/>
</dbReference>
<evidence type="ECO:0000256" key="1">
    <source>
        <dbReference type="ARBA" id="ARBA00000085"/>
    </source>
</evidence>
<dbReference type="SMART" id="SM00091">
    <property type="entry name" value="PAS"/>
    <property type="match status" value="1"/>
</dbReference>
<keyword evidence="10" id="KW-0535">Nitrogen fixation</keyword>
<evidence type="ECO:0000256" key="11">
    <source>
        <dbReference type="ARBA" id="ARBA00037696"/>
    </source>
</evidence>
<dbReference type="EMBL" id="CP022355">
    <property type="protein sequence ID" value="ASK78185.1"/>
    <property type="molecule type" value="Genomic_DNA"/>
</dbReference>
<evidence type="ECO:0000256" key="4">
    <source>
        <dbReference type="ARBA" id="ARBA00022679"/>
    </source>
</evidence>
<evidence type="ECO:0000256" key="5">
    <source>
        <dbReference type="ARBA" id="ARBA00022741"/>
    </source>
</evidence>
<evidence type="ECO:0000256" key="8">
    <source>
        <dbReference type="ARBA" id="ARBA00022840"/>
    </source>
</evidence>
<dbReference type="InterPro" id="IPR004358">
    <property type="entry name" value="Sig_transdc_His_kin-like_C"/>
</dbReference>
<dbReference type="PANTHER" id="PTHR43065:SF16">
    <property type="entry name" value="SENSORY HISTIDINE KINASE_PHOSPHATASE NTRB"/>
    <property type="match status" value="1"/>
</dbReference>
<accession>A0A220VCW3</accession>
<keyword evidence="6 17" id="KW-0418">Kinase</keyword>
<proteinExistence type="predicted"/>
<keyword evidence="8" id="KW-0067">ATP-binding</keyword>
<protein>
    <recommendedName>
        <fullName evidence="12">Sensory histidine kinase/phosphatase NtrB</fullName>
        <ecNumber evidence="2">2.7.13.3</ecNumber>
    </recommendedName>
    <alternativeName>
        <fullName evidence="13">Nitrogen regulation protein NR(II)</fullName>
    </alternativeName>
    <alternativeName>
        <fullName evidence="14">Nitrogen regulator II</fullName>
    </alternativeName>
</protein>
<dbReference type="SUPFAM" id="SSF55785">
    <property type="entry name" value="PYP-like sensor domain (PAS domain)"/>
    <property type="match status" value="1"/>
</dbReference>
<evidence type="ECO:0000256" key="10">
    <source>
        <dbReference type="ARBA" id="ARBA00023231"/>
    </source>
</evidence>
<comment type="function">
    <text evidence="11">Member of the two-component regulatory system NtrB/NtrC, which controls expression of the nitrogen-regulated (ntr) genes in response to nitrogen limitation. Under conditions of nitrogen limitation, NtrB autophosphorylates and transfers the phosphoryl group to NtrC. In the presence of nitrogen, acts as a phosphatase that dephosphorylates and inactivates NtrC.</text>
</comment>
<keyword evidence="5" id="KW-0547">Nucleotide-binding</keyword>
<dbReference type="InterPro" id="IPR000014">
    <property type="entry name" value="PAS"/>
</dbReference>
<evidence type="ECO:0000313" key="17">
    <source>
        <dbReference type="EMBL" id="ASK78185.1"/>
    </source>
</evidence>
<keyword evidence="3" id="KW-0597">Phosphoprotein</keyword>
<sequence>MSLDSAILNNITTAIAVLDAQLNISFTNNACSKLFGLNKKKIEGKNIFKFFPQFPINFDSQQLSNNFNKIIHISDISLHSFLNNITVELTINPFNSSQYLLEIRPQDFYRDLGKIENQTQFNISKEIIRGIAHEIKNPLAGLRGAAQLLRKKLNNSSNDEYIQMIIEQSDRLTSIVDKLLGPQKVETYEVINIHIIIEKVLQVLELDEQNNITFQRDYDPSLPNLKIQKESIQQVFFNILSNACHASKNIGKVIIKTRILHQFIVQDIQYKLTIQIDVIDFGEGIPDEIKSTLFYPMVTRRDGGTGLGLSIANNIIIQHKGKIEAKSSHGITTFSIYLPIY</sequence>
<dbReference type="SMART" id="SM00388">
    <property type="entry name" value="HisKA"/>
    <property type="match status" value="1"/>
</dbReference>
<dbReference type="SUPFAM" id="SSF47384">
    <property type="entry name" value="Homodimeric domain of signal transducing histidine kinase"/>
    <property type="match status" value="1"/>
</dbReference>
<dbReference type="SMART" id="SM00387">
    <property type="entry name" value="HATPase_c"/>
    <property type="match status" value="1"/>
</dbReference>
<dbReference type="InterPro" id="IPR003661">
    <property type="entry name" value="HisK_dim/P_dom"/>
</dbReference>
<dbReference type="PRINTS" id="PR00344">
    <property type="entry name" value="BCTRLSENSOR"/>
</dbReference>
<name>A0A220VCW3_9GAMM</name>
<evidence type="ECO:0000259" key="15">
    <source>
        <dbReference type="PROSITE" id="PS50109"/>
    </source>
</evidence>
<dbReference type="GO" id="GO:0005524">
    <property type="term" value="F:ATP binding"/>
    <property type="evidence" value="ECO:0007669"/>
    <property type="project" value="UniProtKB-KW"/>
</dbReference>
<evidence type="ECO:0000313" key="18">
    <source>
        <dbReference type="Proteomes" id="UP000242175"/>
    </source>
</evidence>
<evidence type="ECO:0000256" key="7">
    <source>
        <dbReference type="ARBA" id="ARBA00022801"/>
    </source>
</evidence>
<keyword evidence="7" id="KW-0378">Hydrolase</keyword>
<dbReference type="OrthoDB" id="9789238at2"/>
<dbReference type="PROSITE" id="PS50109">
    <property type="entry name" value="HIS_KIN"/>
    <property type="match status" value="1"/>
</dbReference>
<dbReference type="InterPro" id="IPR003594">
    <property type="entry name" value="HATPase_dom"/>
</dbReference>
<keyword evidence="4 17" id="KW-0808">Transferase</keyword>
<dbReference type="PROSITE" id="PS50112">
    <property type="entry name" value="PAS"/>
    <property type="match status" value="1"/>
</dbReference>
<dbReference type="Gene3D" id="3.30.450.20">
    <property type="entry name" value="PAS domain"/>
    <property type="match status" value="1"/>
</dbReference>
<reference evidence="17 18" key="1">
    <citation type="journal article" date="2016" name="Int. J. Syst. Evol. Microbiol.">
        <title>Paraphotobacterium marinum gen. nov., sp. nov., a member of the family Vibrionaceae, isolated from surface seawater.</title>
        <authorList>
            <person name="Huang Z."/>
            <person name="Dong C."/>
            <person name="Shao Z."/>
        </authorList>
    </citation>
    <scope>NUCLEOTIDE SEQUENCE [LARGE SCALE GENOMIC DNA]</scope>
    <source>
        <strain evidence="17 18">NSCS20N07D</strain>
    </source>
</reference>
<dbReference type="InterPro" id="IPR036097">
    <property type="entry name" value="HisK_dim/P_sf"/>
</dbReference>
<dbReference type="InterPro" id="IPR005467">
    <property type="entry name" value="His_kinase_dom"/>
</dbReference>
<dbReference type="GO" id="GO:0000155">
    <property type="term" value="F:phosphorelay sensor kinase activity"/>
    <property type="evidence" value="ECO:0007669"/>
    <property type="project" value="InterPro"/>
</dbReference>
<feature type="domain" description="Histidine kinase" evidence="15">
    <location>
        <begin position="130"/>
        <end position="341"/>
    </location>
</feature>
<dbReference type="Pfam" id="PF00989">
    <property type="entry name" value="PAS"/>
    <property type="match status" value="1"/>
</dbReference>
<dbReference type="RefSeq" id="WP_089073094.1">
    <property type="nucleotide sequence ID" value="NZ_CBCSAM010000010.1"/>
</dbReference>
<gene>
    <name evidence="17" type="primary">glnL</name>
    <name evidence="17" type="ORF">CF386_03625</name>
</gene>
<dbReference type="InterPro" id="IPR036890">
    <property type="entry name" value="HATPase_C_sf"/>
</dbReference>
<dbReference type="GO" id="GO:0016787">
    <property type="term" value="F:hydrolase activity"/>
    <property type="evidence" value="ECO:0007669"/>
    <property type="project" value="UniProtKB-KW"/>
</dbReference>
<dbReference type="InterPro" id="IPR013767">
    <property type="entry name" value="PAS_fold"/>
</dbReference>
<dbReference type="PANTHER" id="PTHR43065">
    <property type="entry name" value="SENSOR HISTIDINE KINASE"/>
    <property type="match status" value="1"/>
</dbReference>
<dbReference type="CDD" id="cd00082">
    <property type="entry name" value="HisKA"/>
    <property type="match status" value="1"/>
</dbReference>
<dbReference type="SUPFAM" id="SSF55874">
    <property type="entry name" value="ATPase domain of HSP90 chaperone/DNA topoisomerase II/histidine kinase"/>
    <property type="match status" value="1"/>
</dbReference>